<name>A0A2G2WRP6_CAPBA</name>
<dbReference type="PANTHER" id="PTHR35311:SF1">
    <property type="entry name" value="PROTEIN EMBRYO DEFECTIVE 1674"/>
    <property type="match status" value="1"/>
</dbReference>
<gene>
    <name evidence="3" type="ORF">CQW23_12115</name>
</gene>
<feature type="domain" description="SANTA" evidence="2">
    <location>
        <begin position="17"/>
        <end position="108"/>
    </location>
</feature>
<evidence type="ECO:0000256" key="1">
    <source>
        <dbReference type="SAM" id="MobiDB-lite"/>
    </source>
</evidence>
<dbReference type="STRING" id="33114.A0A2G2WRP6"/>
<feature type="compositionally biased region" description="Basic and acidic residues" evidence="1">
    <location>
        <begin position="321"/>
        <end position="352"/>
    </location>
</feature>
<keyword evidence="4" id="KW-1185">Reference proteome</keyword>
<reference evidence="4" key="2">
    <citation type="journal article" date="2017" name="J. Anim. Genet.">
        <title>Multiple reference genome sequences of hot pepper reveal the massive evolution of plant disease resistance genes by retroduplication.</title>
        <authorList>
            <person name="Kim S."/>
            <person name="Park J."/>
            <person name="Yeom S.-I."/>
            <person name="Kim Y.-M."/>
            <person name="Seo E."/>
            <person name="Kim K.-T."/>
            <person name="Kim M.-S."/>
            <person name="Lee J.M."/>
            <person name="Cheong K."/>
            <person name="Shin H.-S."/>
            <person name="Kim S.-B."/>
            <person name="Han K."/>
            <person name="Lee J."/>
            <person name="Park M."/>
            <person name="Lee H.-A."/>
            <person name="Lee H.-Y."/>
            <person name="Lee Y."/>
            <person name="Oh S."/>
            <person name="Lee J.H."/>
            <person name="Choi E."/>
            <person name="Choi E."/>
            <person name="Lee S.E."/>
            <person name="Jeon J."/>
            <person name="Kim H."/>
            <person name="Choi G."/>
            <person name="Song H."/>
            <person name="Lee J."/>
            <person name="Lee S.-C."/>
            <person name="Kwon J.-K."/>
            <person name="Lee H.-Y."/>
            <person name="Koo N."/>
            <person name="Hong Y."/>
            <person name="Kim R.W."/>
            <person name="Kang W.-H."/>
            <person name="Huh J.H."/>
            <person name="Kang B.-C."/>
            <person name="Yang T.-J."/>
            <person name="Lee Y.-H."/>
            <person name="Bennetzen J.L."/>
            <person name="Choi D."/>
        </authorList>
    </citation>
    <scope>NUCLEOTIDE SEQUENCE [LARGE SCALE GENOMIC DNA]</scope>
    <source>
        <strain evidence="4">cv. PBC81</strain>
    </source>
</reference>
<dbReference type="InterPro" id="IPR053090">
    <property type="entry name" value="Centromere_KNL-2_homolog"/>
</dbReference>
<proteinExistence type="predicted"/>
<organism evidence="3 4">
    <name type="scientific">Capsicum baccatum</name>
    <name type="common">Peruvian pepper</name>
    <dbReference type="NCBI Taxonomy" id="33114"/>
    <lineage>
        <taxon>Eukaryota</taxon>
        <taxon>Viridiplantae</taxon>
        <taxon>Streptophyta</taxon>
        <taxon>Embryophyta</taxon>
        <taxon>Tracheophyta</taxon>
        <taxon>Spermatophyta</taxon>
        <taxon>Magnoliopsida</taxon>
        <taxon>eudicotyledons</taxon>
        <taxon>Gunneridae</taxon>
        <taxon>Pentapetalae</taxon>
        <taxon>asterids</taxon>
        <taxon>lamiids</taxon>
        <taxon>Solanales</taxon>
        <taxon>Solanaceae</taxon>
        <taxon>Solanoideae</taxon>
        <taxon>Capsiceae</taxon>
        <taxon>Capsicum</taxon>
    </lineage>
</organism>
<feature type="region of interest" description="Disordered" evidence="1">
    <location>
        <begin position="213"/>
        <end position="270"/>
    </location>
</feature>
<comment type="caution">
    <text evidence="3">The sequence shown here is derived from an EMBL/GenBank/DDBJ whole genome shotgun (WGS) entry which is preliminary data.</text>
</comment>
<dbReference type="OrthoDB" id="118550at2759"/>
<protein>
    <recommendedName>
        <fullName evidence="2">SANTA domain-containing protein</fullName>
    </recommendedName>
</protein>
<feature type="compositionally biased region" description="Basic and acidic residues" evidence="1">
    <location>
        <begin position="241"/>
        <end position="258"/>
    </location>
</feature>
<dbReference type="InterPro" id="IPR015216">
    <property type="entry name" value="SANTA"/>
</dbReference>
<feature type="region of interest" description="Disordered" evidence="1">
    <location>
        <begin position="456"/>
        <end position="502"/>
    </location>
</feature>
<dbReference type="PANTHER" id="PTHR35311">
    <property type="entry name" value="KINETOCHORE-ASSOCIATED PROTEIN KNL-2 HOMOLOG"/>
    <property type="match status" value="1"/>
</dbReference>
<sequence>MAEANSLAISSSFLKQVYLYDWWLIKVEIGDGCKRLGVGGFTAKERPDGRVFHSITIAKRHDTVTLVTVDGITILLSGFINRRRTLQNGFSSEVCKQFLLGFPHNWKESAALSFGESTNEDAAFGISDFSESANASAGHASSSFSVSVDHLPANVLRDLLISGAGDAESGMLRKSIFNEIVQKYGNNAFNVDNEIVQKYGNNAFNVDEASTLNPISGNQVTTGSPSLNESPSRKKKGKNNWKQEDSCIPDEKSGKEDLQEVTPEDMPEKRVLDRLLHKSGGDAFIVSEMSCLNQKSGDQVTTQSPSLNESCSKKKKAKTNRKQEHSFIPDAKSGKDDLQEATPKDMPEKRVSERILHKSGVNASIVGENSCLNKKSGNQLISRGPSLDETPQKKKTAANFRKEDDNHVSNAQCGKEVLRKCNDESGAYFDKNSSSSSLLTRSKACLYKETKVYQKQEENRDVHKVASGHGDFGTVNTTSSSNGPLTRSRAKKHIKRTRSRRK</sequence>
<feature type="region of interest" description="Disordered" evidence="1">
    <location>
        <begin position="377"/>
        <end position="408"/>
    </location>
</feature>
<dbReference type="EMBL" id="MLFT02000005">
    <property type="protein sequence ID" value="PHT47907.1"/>
    <property type="molecule type" value="Genomic_DNA"/>
</dbReference>
<accession>A0A2G2WRP6</accession>
<evidence type="ECO:0000313" key="4">
    <source>
        <dbReference type="Proteomes" id="UP000224567"/>
    </source>
</evidence>
<feature type="compositionally biased region" description="Polar residues" evidence="1">
    <location>
        <begin position="474"/>
        <end position="485"/>
    </location>
</feature>
<feature type="compositionally biased region" description="Polar residues" evidence="1">
    <location>
        <begin position="296"/>
        <end position="310"/>
    </location>
</feature>
<feature type="region of interest" description="Disordered" evidence="1">
    <location>
        <begin position="296"/>
        <end position="352"/>
    </location>
</feature>
<dbReference type="Proteomes" id="UP000224567">
    <property type="component" value="Unassembled WGS sequence"/>
</dbReference>
<dbReference type="Pfam" id="PF09133">
    <property type="entry name" value="SANTA"/>
    <property type="match status" value="1"/>
</dbReference>
<feature type="compositionally biased region" description="Polar residues" evidence="1">
    <location>
        <begin position="213"/>
        <end position="230"/>
    </location>
</feature>
<dbReference type="AlphaFoldDB" id="A0A2G2WRP6"/>
<evidence type="ECO:0000259" key="2">
    <source>
        <dbReference type="Pfam" id="PF09133"/>
    </source>
</evidence>
<feature type="compositionally biased region" description="Basic residues" evidence="1">
    <location>
        <begin position="488"/>
        <end position="502"/>
    </location>
</feature>
<evidence type="ECO:0000313" key="3">
    <source>
        <dbReference type="EMBL" id="PHT47907.1"/>
    </source>
</evidence>
<reference evidence="3 4" key="1">
    <citation type="journal article" date="2017" name="Genome Biol.">
        <title>New reference genome sequences of hot pepper reveal the massive evolution of plant disease-resistance genes by retroduplication.</title>
        <authorList>
            <person name="Kim S."/>
            <person name="Park J."/>
            <person name="Yeom S.I."/>
            <person name="Kim Y.M."/>
            <person name="Seo E."/>
            <person name="Kim K.T."/>
            <person name="Kim M.S."/>
            <person name="Lee J.M."/>
            <person name="Cheong K."/>
            <person name="Shin H.S."/>
            <person name="Kim S.B."/>
            <person name="Han K."/>
            <person name="Lee J."/>
            <person name="Park M."/>
            <person name="Lee H.A."/>
            <person name="Lee H.Y."/>
            <person name="Lee Y."/>
            <person name="Oh S."/>
            <person name="Lee J.H."/>
            <person name="Choi E."/>
            <person name="Choi E."/>
            <person name="Lee S.E."/>
            <person name="Jeon J."/>
            <person name="Kim H."/>
            <person name="Choi G."/>
            <person name="Song H."/>
            <person name="Lee J."/>
            <person name="Lee S.C."/>
            <person name="Kwon J.K."/>
            <person name="Lee H.Y."/>
            <person name="Koo N."/>
            <person name="Hong Y."/>
            <person name="Kim R.W."/>
            <person name="Kang W.H."/>
            <person name="Huh J.H."/>
            <person name="Kang B.C."/>
            <person name="Yang T.J."/>
            <person name="Lee Y.H."/>
            <person name="Bennetzen J.L."/>
            <person name="Choi D."/>
        </authorList>
    </citation>
    <scope>NUCLEOTIDE SEQUENCE [LARGE SCALE GENOMIC DNA]</scope>
    <source>
        <strain evidence="4">cv. PBC81</strain>
    </source>
</reference>